<keyword evidence="2" id="KW-0812">Transmembrane</keyword>
<keyword evidence="2" id="KW-0472">Membrane</keyword>
<name>A0A814N861_9BILA</name>
<feature type="region of interest" description="Disordered" evidence="1">
    <location>
        <begin position="16"/>
        <end position="55"/>
    </location>
</feature>
<feature type="compositionally biased region" description="Acidic residues" evidence="1">
    <location>
        <begin position="16"/>
        <end position="37"/>
    </location>
</feature>
<reference evidence="3" key="1">
    <citation type="submission" date="2021-02" db="EMBL/GenBank/DDBJ databases">
        <authorList>
            <person name="Nowell W R."/>
        </authorList>
    </citation>
    <scope>NUCLEOTIDE SEQUENCE</scope>
</reference>
<feature type="transmembrane region" description="Helical" evidence="2">
    <location>
        <begin position="68"/>
        <end position="90"/>
    </location>
</feature>
<evidence type="ECO:0000256" key="1">
    <source>
        <dbReference type="SAM" id="MobiDB-lite"/>
    </source>
</evidence>
<proteinExistence type="predicted"/>
<sequence>MCRIVLPQSIVDDESSEEIFDDDDYDDDDDDDDDDNNNIDNLNQQSHLTTPASNPEDSLIDIVFLKKLISGGIVSAFCGCVIGHLCLVITGKN</sequence>
<accession>A0A814N861</accession>
<dbReference type="Proteomes" id="UP000663864">
    <property type="component" value="Unassembled WGS sequence"/>
</dbReference>
<dbReference type="AlphaFoldDB" id="A0A814N861"/>
<gene>
    <name evidence="3" type="ORF">ZHD862_LOCUS16970</name>
</gene>
<evidence type="ECO:0000256" key="2">
    <source>
        <dbReference type="SAM" id="Phobius"/>
    </source>
</evidence>
<dbReference type="EMBL" id="CAJNOT010000824">
    <property type="protein sequence ID" value="CAF1088654.1"/>
    <property type="molecule type" value="Genomic_DNA"/>
</dbReference>
<keyword evidence="2" id="KW-1133">Transmembrane helix</keyword>
<evidence type="ECO:0000313" key="4">
    <source>
        <dbReference type="Proteomes" id="UP000663864"/>
    </source>
</evidence>
<feature type="compositionally biased region" description="Polar residues" evidence="1">
    <location>
        <begin position="42"/>
        <end position="55"/>
    </location>
</feature>
<comment type="caution">
    <text evidence="3">The sequence shown here is derived from an EMBL/GenBank/DDBJ whole genome shotgun (WGS) entry which is preliminary data.</text>
</comment>
<protein>
    <submittedName>
        <fullName evidence="3">Uncharacterized protein</fullName>
    </submittedName>
</protein>
<organism evidence="3 4">
    <name type="scientific">Rotaria sordida</name>
    <dbReference type="NCBI Taxonomy" id="392033"/>
    <lineage>
        <taxon>Eukaryota</taxon>
        <taxon>Metazoa</taxon>
        <taxon>Spiralia</taxon>
        <taxon>Gnathifera</taxon>
        <taxon>Rotifera</taxon>
        <taxon>Eurotatoria</taxon>
        <taxon>Bdelloidea</taxon>
        <taxon>Philodinida</taxon>
        <taxon>Philodinidae</taxon>
        <taxon>Rotaria</taxon>
    </lineage>
</organism>
<evidence type="ECO:0000313" key="3">
    <source>
        <dbReference type="EMBL" id="CAF1088654.1"/>
    </source>
</evidence>